<dbReference type="InterPro" id="IPR027027">
    <property type="entry name" value="GOSR2/Membrin/Bos1"/>
</dbReference>
<comment type="similarity">
    <text evidence="9">Belongs to the GOSR2 family.</text>
</comment>
<dbReference type="STRING" id="278856.A0A212F6Q2"/>
<dbReference type="CDD" id="cd15863">
    <property type="entry name" value="SNARE_GS27"/>
    <property type="match status" value="1"/>
</dbReference>
<dbReference type="SUPFAM" id="SSF58038">
    <property type="entry name" value="SNARE fusion complex"/>
    <property type="match status" value="1"/>
</dbReference>
<dbReference type="InParanoid" id="A0A212F6Q2"/>
<gene>
    <name evidence="11" type="ORF">KGM_208644</name>
</gene>
<dbReference type="GO" id="GO:0031902">
    <property type="term" value="C:late endosome membrane"/>
    <property type="evidence" value="ECO:0007669"/>
    <property type="project" value="TreeGrafter"/>
</dbReference>
<dbReference type="GO" id="GO:0031201">
    <property type="term" value="C:SNARE complex"/>
    <property type="evidence" value="ECO:0007669"/>
    <property type="project" value="TreeGrafter"/>
</dbReference>
<dbReference type="Pfam" id="PF12352">
    <property type="entry name" value="V-SNARE_C"/>
    <property type="match status" value="1"/>
</dbReference>
<dbReference type="GO" id="GO:0000149">
    <property type="term" value="F:SNARE binding"/>
    <property type="evidence" value="ECO:0007669"/>
    <property type="project" value="TreeGrafter"/>
</dbReference>
<keyword evidence="5" id="KW-0333">Golgi apparatus</keyword>
<evidence type="ECO:0000256" key="9">
    <source>
        <dbReference type="ARBA" id="ARBA00038172"/>
    </source>
</evidence>
<comment type="caution">
    <text evidence="11">The sequence shown here is derived from an EMBL/GenBank/DDBJ whole genome shotgun (WGS) entry which is preliminary data.</text>
</comment>
<evidence type="ECO:0000256" key="8">
    <source>
        <dbReference type="ARBA" id="ARBA00037862"/>
    </source>
</evidence>
<dbReference type="GO" id="GO:0005484">
    <property type="term" value="F:SNAP receptor activity"/>
    <property type="evidence" value="ECO:0007669"/>
    <property type="project" value="InterPro"/>
</dbReference>
<feature type="transmembrane region" description="Helical" evidence="10">
    <location>
        <begin position="187"/>
        <end position="207"/>
    </location>
</feature>
<dbReference type="GO" id="GO:0005794">
    <property type="term" value="C:Golgi apparatus"/>
    <property type="evidence" value="ECO:0007669"/>
    <property type="project" value="UniProtKB-SubCell"/>
</dbReference>
<dbReference type="GO" id="GO:0006906">
    <property type="term" value="P:vesicle fusion"/>
    <property type="evidence" value="ECO:0007669"/>
    <property type="project" value="TreeGrafter"/>
</dbReference>
<organism evidence="11 12">
    <name type="scientific">Danaus plexippus plexippus</name>
    <dbReference type="NCBI Taxonomy" id="278856"/>
    <lineage>
        <taxon>Eukaryota</taxon>
        <taxon>Metazoa</taxon>
        <taxon>Ecdysozoa</taxon>
        <taxon>Arthropoda</taxon>
        <taxon>Hexapoda</taxon>
        <taxon>Insecta</taxon>
        <taxon>Pterygota</taxon>
        <taxon>Neoptera</taxon>
        <taxon>Endopterygota</taxon>
        <taxon>Lepidoptera</taxon>
        <taxon>Glossata</taxon>
        <taxon>Ditrysia</taxon>
        <taxon>Papilionoidea</taxon>
        <taxon>Nymphalidae</taxon>
        <taxon>Danainae</taxon>
        <taxon>Danaini</taxon>
        <taxon>Danaina</taxon>
        <taxon>Danaus</taxon>
        <taxon>Danaus</taxon>
    </lineage>
</organism>
<dbReference type="Gene3D" id="1.20.5.110">
    <property type="match status" value="1"/>
</dbReference>
<sequence length="208" mass="24108">MEGLYHQTTQLIQETSNLFHKLENDPDAEKIEGAIQEKINTIKANCEKLDVLLFKTPINQRPMAKMRVDQLKYDNTHIQASLTNARNKRYRREQEKAEREQLLSRRFGHDHTEINVDYLGQEQSSLQNSHRNVDEMLHTGTSILETLRYNRDTLKGAHRRMIDLANTLGLSNATITLIERRVSQDKYVLFGGMFVTLSVIALVIIYLV</sequence>
<comment type="function">
    <text evidence="7">Involved in transport of proteins from the cis/medial-Golgi to the trans-Golgi network.</text>
</comment>
<accession>A0A212F6Q2</accession>
<dbReference type="KEGG" id="dpl:KGM_208644"/>
<keyword evidence="4 10" id="KW-1133">Transmembrane helix</keyword>
<dbReference type="PANTHER" id="PTHR21230">
    <property type="entry name" value="VESICLE TRANSPORT V-SNARE PROTEIN VTI1-RELATED"/>
    <property type="match status" value="1"/>
</dbReference>
<keyword evidence="3" id="KW-0653">Protein transport</keyword>
<evidence type="ECO:0000256" key="3">
    <source>
        <dbReference type="ARBA" id="ARBA00022927"/>
    </source>
</evidence>
<dbReference type="Proteomes" id="UP000007151">
    <property type="component" value="Unassembled WGS sequence"/>
</dbReference>
<keyword evidence="2 10" id="KW-0812">Transmembrane</keyword>
<dbReference type="GO" id="GO:0012507">
    <property type="term" value="C:ER to Golgi transport vesicle membrane"/>
    <property type="evidence" value="ECO:0007669"/>
    <property type="project" value="TreeGrafter"/>
</dbReference>
<dbReference type="EMBL" id="AGBW02009983">
    <property type="protein sequence ID" value="OWR49415.1"/>
    <property type="molecule type" value="Genomic_DNA"/>
</dbReference>
<evidence type="ECO:0000256" key="2">
    <source>
        <dbReference type="ARBA" id="ARBA00022692"/>
    </source>
</evidence>
<evidence type="ECO:0000313" key="12">
    <source>
        <dbReference type="Proteomes" id="UP000007151"/>
    </source>
</evidence>
<name>A0A212F6Q2_DANPL</name>
<evidence type="ECO:0000313" key="11">
    <source>
        <dbReference type="EMBL" id="OWR49415.1"/>
    </source>
</evidence>
<evidence type="ECO:0000256" key="4">
    <source>
        <dbReference type="ARBA" id="ARBA00022989"/>
    </source>
</evidence>
<dbReference type="GO" id="GO:0015031">
    <property type="term" value="P:protein transport"/>
    <property type="evidence" value="ECO:0007669"/>
    <property type="project" value="UniProtKB-KW"/>
</dbReference>
<evidence type="ECO:0000256" key="10">
    <source>
        <dbReference type="SAM" id="Phobius"/>
    </source>
</evidence>
<dbReference type="PIRSF" id="PIRSF028865">
    <property type="entry name" value="Membrin-2"/>
    <property type="match status" value="1"/>
</dbReference>
<dbReference type="GO" id="GO:0005789">
    <property type="term" value="C:endoplasmic reticulum membrane"/>
    <property type="evidence" value="ECO:0007669"/>
    <property type="project" value="TreeGrafter"/>
</dbReference>
<evidence type="ECO:0000256" key="6">
    <source>
        <dbReference type="ARBA" id="ARBA00023136"/>
    </source>
</evidence>
<comment type="subcellular location">
    <subcellularLocation>
        <location evidence="8">Golgi apparatus</location>
        <location evidence="8">cis-Golgi network membrane</location>
        <topology evidence="8">Single-pass type IV membrane protein</topology>
    </subcellularLocation>
</comment>
<dbReference type="AlphaFoldDB" id="A0A212F6Q2"/>
<keyword evidence="6 10" id="KW-0472">Membrane</keyword>
<keyword evidence="11" id="KW-0675">Receptor</keyword>
<evidence type="ECO:0000256" key="7">
    <source>
        <dbReference type="ARBA" id="ARBA00037078"/>
    </source>
</evidence>
<dbReference type="PANTHER" id="PTHR21230:SF1">
    <property type="entry name" value="GOLGI SNAP RECEPTOR COMPLEX MEMBER 2"/>
    <property type="match status" value="1"/>
</dbReference>
<keyword evidence="12" id="KW-1185">Reference proteome</keyword>
<dbReference type="FunCoup" id="A0A212F6Q2">
    <property type="interactions" value="2133"/>
</dbReference>
<evidence type="ECO:0000256" key="5">
    <source>
        <dbReference type="ARBA" id="ARBA00023034"/>
    </source>
</evidence>
<proteinExistence type="inferred from homology"/>
<dbReference type="eggNOG" id="KOG3251">
    <property type="taxonomic scope" value="Eukaryota"/>
</dbReference>
<reference evidence="11 12" key="1">
    <citation type="journal article" date="2011" name="Cell">
        <title>The monarch butterfly genome yields insights into long-distance migration.</title>
        <authorList>
            <person name="Zhan S."/>
            <person name="Merlin C."/>
            <person name="Boore J.L."/>
            <person name="Reppert S.M."/>
        </authorList>
    </citation>
    <scope>NUCLEOTIDE SEQUENCE [LARGE SCALE GENOMIC DNA]</scope>
    <source>
        <strain evidence="11">F-2</strain>
    </source>
</reference>
<keyword evidence="1" id="KW-0813">Transport</keyword>
<evidence type="ECO:0000256" key="1">
    <source>
        <dbReference type="ARBA" id="ARBA00022448"/>
    </source>
</evidence>
<protein>
    <submittedName>
        <fullName evidence="11">Golgi SNAP receptor complex member 2</fullName>
    </submittedName>
</protein>